<gene>
    <name evidence="5" type="primary">Eef1akmt4</name>
    <name evidence="5" type="ORF">GTO96_0001171</name>
</gene>
<keyword evidence="3" id="KW-0808">Transferase</keyword>
<proteinExistence type="inferred from homology"/>
<evidence type="ECO:0000313" key="6">
    <source>
        <dbReference type="Proteomes" id="UP000886611"/>
    </source>
</evidence>
<dbReference type="InterPro" id="IPR029063">
    <property type="entry name" value="SAM-dependent_MTases_sf"/>
</dbReference>
<evidence type="ECO:0000256" key="2">
    <source>
        <dbReference type="ARBA" id="ARBA00022603"/>
    </source>
</evidence>
<keyword evidence="6" id="KW-1185">Reference proteome</keyword>
<feature type="non-terminal residue" evidence="5">
    <location>
        <position position="266"/>
    </location>
</feature>
<dbReference type="InterPro" id="IPR025714">
    <property type="entry name" value="Methyltranfer_dom"/>
</dbReference>
<dbReference type="InterPro" id="IPR051419">
    <property type="entry name" value="Lys/N-term_MeTrsfase_sf"/>
</dbReference>
<keyword evidence="2 5" id="KW-0489">Methyltransferase</keyword>
<dbReference type="CDD" id="cd02440">
    <property type="entry name" value="AdoMet_MTases"/>
    <property type="match status" value="1"/>
</dbReference>
<evidence type="ECO:0000259" key="4">
    <source>
        <dbReference type="Pfam" id="PF13847"/>
    </source>
</evidence>
<evidence type="ECO:0000256" key="1">
    <source>
        <dbReference type="ARBA" id="ARBA00008361"/>
    </source>
</evidence>
<dbReference type="GO" id="GO:0008168">
    <property type="term" value="F:methyltransferase activity"/>
    <property type="evidence" value="ECO:0007669"/>
    <property type="project" value="UniProtKB-KW"/>
</dbReference>
<dbReference type="GO" id="GO:0032259">
    <property type="term" value="P:methylation"/>
    <property type="evidence" value="ECO:0007669"/>
    <property type="project" value="UniProtKB-KW"/>
</dbReference>
<reference evidence="5 6" key="1">
    <citation type="journal article" date="2021" name="Cell">
        <title>Tracing the genetic footprints of vertebrate landing in non-teleost ray-finned fishes.</title>
        <authorList>
            <person name="Bi X."/>
            <person name="Wang K."/>
            <person name="Yang L."/>
            <person name="Pan H."/>
            <person name="Jiang H."/>
            <person name="Wei Q."/>
            <person name="Fang M."/>
            <person name="Yu H."/>
            <person name="Zhu C."/>
            <person name="Cai Y."/>
            <person name="He Y."/>
            <person name="Gan X."/>
            <person name="Zeng H."/>
            <person name="Yu D."/>
            <person name="Zhu Y."/>
            <person name="Jiang H."/>
            <person name="Qiu Q."/>
            <person name="Yang H."/>
            <person name="Zhang Y.E."/>
            <person name="Wang W."/>
            <person name="Zhu M."/>
            <person name="He S."/>
            <person name="Zhang G."/>
        </authorList>
    </citation>
    <scope>NUCLEOTIDE SEQUENCE [LARGE SCALE GENOMIC DNA]</scope>
    <source>
        <strain evidence="5">Bchr_013</strain>
    </source>
</reference>
<dbReference type="SUPFAM" id="SSF53335">
    <property type="entry name" value="S-adenosyl-L-methionine-dependent methyltransferases"/>
    <property type="match status" value="1"/>
</dbReference>
<evidence type="ECO:0000313" key="5">
    <source>
        <dbReference type="EMBL" id="KAG2462263.1"/>
    </source>
</evidence>
<protein>
    <submittedName>
        <fullName evidence="5">EFMT4 methyltransferase</fullName>
    </submittedName>
</protein>
<name>A0A8X7X6R8_POLSE</name>
<dbReference type="EMBL" id="JAATIS010004040">
    <property type="protein sequence ID" value="KAG2462263.1"/>
    <property type="molecule type" value="Genomic_DNA"/>
</dbReference>
<dbReference type="Pfam" id="PF13847">
    <property type="entry name" value="Methyltransf_31"/>
    <property type="match status" value="1"/>
</dbReference>
<feature type="non-terminal residue" evidence="5">
    <location>
        <position position="1"/>
    </location>
</feature>
<accession>A0A8X7X6R8</accession>
<dbReference type="PANTHER" id="PTHR12176:SF80">
    <property type="entry name" value="EEF1A LYSINE METHYLTRANSFERASE 4"/>
    <property type="match status" value="1"/>
</dbReference>
<feature type="domain" description="Methyltransferase" evidence="4">
    <location>
        <begin position="79"/>
        <end position="189"/>
    </location>
</feature>
<comment type="similarity">
    <text evidence="1">Belongs to the methyltransferase superfamily.</text>
</comment>
<dbReference type="PANTHER" id="PTHR12176">
    <property type="entry name" value="SAM-DEPENDENT METHYLTRANSFERASE SUPERFAMILY PROTEIN"/>
    <property type="match status" value="1"/>
</dbReference>
<evidence type="ECO:0000256" key="3">
    <source>
        <dbReference type="ARBA" id="ARBA00022679"/>
    </source>
</evidence>
<sequence length="266" mass="30294">MPLKHLRLTGDDFSSGHFDVYECLNSQKLDVKLSMKPVVYLQRLTDAECLFNTSPTNIVVIETNHETETNYDSSNPSCCGNSTLSFDLYCSGFTNITNIDYSSVCISNMAAKHPNCRGLEWYQMDARKLSFSDSCFDVVLEKGTLDAMLADERDPWNMSPETAKTLQCILKEVSRVLCPGGRFVSITFSQPHFRKRHYARRELDWSIQHYSYGSGFHYFMYVMTKGEPLSPQDSELEDKLLKVTCPSLTPCLEGSDSEDYLNKIEL</sequence>
<dbReference type="AlphaFoldDB" id="A0A8X7X6R8"/>
<organism evidence="5 6">
    <name type="scientific">Polypterus senegalus</name>
    <name type="common">Senegal bichir</name>
    <dbReference type="NCBI Taxonomy" id="55291"/>
    <lineage>
        <taxon>Eukaryota</taxon>
        <taxon>Metazoa</taxon>
        <taxon>Chordata</taxon>
        <taxon>Craniata</taxon>
        <taxon>Vertebrata</taxon>
        <taxon>Euteleostomi</taxon>
        <taxon>Actinopterygii</taxon>
        <taxon>Polypteriformes</taxon>
        <taxon>Polypteridae</taxon>
        <taxon>Polypterus</taxon>
    </lineage>
</organism>
<dbReference type="Proteomes" id="UP000886611">
    <property type="component" value="Unassembled WGS sequence"/>
</dbReference>
<dbReference type="Gene3D" id="3.40.50.150">
    <property type="entry name" value="Vaccinia Virus protein VP39"/>
    <property type="match status" value="1"/>
</dbReference>
<comment type="caution">
    <text evidence="5">The sequence shown here is derived from an EMBL/GenBank/DDBJ whole genome shotgun (WGS) entry which is preliminary data.</text>
</comment>